<proteinExistence type="predicted"/>
<evidence type="ECO:0000313" key="3">
    <source>
        <dbReference type="Proteomes" id="UP000291422"/>
    </source>
</evidence>
<dbReference type="Proteomes" id="UP000291422">
    <property type="component" value="Unassembled WGS sequence"/>
</dbReference>
<feature type="compositionally biased region" description="Basic and acidic residues" evidence="1">
    <location>
        <begin position="479"/>
        <end position="491"/>
    </location>
</feature>
<evidence type="ECO:0000313" key="2">
    <source>
        <dbReference type="EMBL" id="RYN81963.1"/>
    </source>
</evidence>
<evidence type="ECO:0000256" key="1">
    <source>
        <dbReference type="SAM" id="MobiDB-lite"/>
    </source>
</evidence>
<feature type="compositionally biased region" description="Basic and acidic residues" evidence="1">
    <location>
        <begin position="86"/>
        <end position="99"/>
    </location>
</feature>
<name>A0A4Q4NRB8_ALTAL</name>
<protein>
    <submittedName>
        <fullName evidence="2">Uncharacterized protein</fullName>
    </submittedName>
</protein>
<reference evidence="3" key="1">
    <citation type="journal article" date="2019" name="bioRxiv">
        <title>Genomics, evolutionary history and diagnostics of the Alternaria alternata species group including apple and Asian pear pathotypes.</title>
        <authorList>
            <person name="Armitage A.D."/>
            <person name="Cockerton H.M."/>
            <person name="Sreenivasaprasad S."/>
            <person name="Woodhall J.W."/>
            <person name="Lane C.R."/>
            <person name="Harrison R.J."/>
            <person name="Clarkson J.P."/>
        </authorList>
    </citation>
    <scope>NUCLEOTIDE SEQUENCE [LARGE SCALE GENOMIC DNA]</scope>
    <source>
        <strain evidence="3">FERA 1177</strain>
    </source>
</reference>
<comment type="caution">
    <text evidence="2">The sequence shown here is derived from an EMBL/GenBank/DDBJ whole genome shotgun (WGS) entry which is preliminary data.</text>
</comment>
<dbReference type="VEuPathDB" id="FungiDB:CC77DRAFT_895487"/>
<feature type="compositionally biased region" description="Polar residues" evidence="1">
    <location>
        <begin position="44"/>
        <end position="57"/>
    </location>
</feature>
<accession>A0A4Q4NRB8</accession>
<dbReference type="AlphaFoldDB" id="A0A4Q4NRB8"/>
<feature type="region of interest" description="Disordered" evidence="1">
    <location>
        <begin position="470"/>
        <end position="508"/>
    </location>
</feature>
<organism evidence="2 3">
    <name type="scientific">Alternaria alternata</name>
    <name type="common">Alternaria rot fungus</name>
    <name type="synonym">Torula alternata</name>
    <dbReference type="NCBI Taxonomy" id="5599"/>
    <lineage>
        <taxon>Eukaryota</taxon>
        <taxon>Fungi</taxon>
        <taxon>Dikarya</taxon>
        <taxon>Ascomycota</taxon>
        <taxon>Pezizomycotina</taxon>
        <taxon>Dothideomycetes</taxon>
        <taxon>Pleosporomycetidae</taxon>
        <taxon>Pleosporales</taxon>
        <taxon>Pleosporineae</taxon>
        <taxon>Pleosporaceae</taxon>
        <taxon>Alternaria</taxon>
        <taxon>Alternaria sect. Alternaria</taxon>
        <taxon>Alternaria alternata complex</taxon>
    </lineage>
</organism>
<sequence length="508" mass="55470">MSSSHAPNSPARSENSDWHIDVNDAFANLPTLPVEGLGEHDDISTPSLSAPYSPVLSESSPSYIGVRDVFADLPESSVDNSVQHNDAGHHEHADDHDSYSDVRDAFATVPAIPDNDLEHDSFGHIDFGHDDFDGHHNNADYIPDDFDQVLGLALGPTQDRNEASATMFNDFAAKLNDEYPMPGNDDSDSEDDPQIVAARILSGALSPGQQAGAIGRMSELDMDKMYHDLMRSHGFRPVSSSAPTATLLDDVAAVPSNMPSGTPSAIPVTGPTTIPSETLNENNYTPIAWEPQPDVDPNAPPPPQPIYPAYTGQFQSGPAARAYRKRNRIAPKSLASDVERVKRYGRMYWVRRIYESMIDISNVSDSANSIHRTRFMVEQAFNPLDLEAAAHHVFDEALAVHERGWVRPTIYHKKVVRGKLTDVSEKCLERRLARICLCLQQKKATVDDALRGGVTLALLCDNPEARGFTKLSNNAGNAKRGERLRAAKEAEAGAEAGAEAEESEEEEA</sequence>
<feature type="region of interest" description="Disordered" evidence="1">
    <location>
        <begin position="78"/>
        <end position="99"/>
    </location>
</feature>
<feature type="compositionally biased region" description="Acidic residues" evidence="1">
    <location>
        <begin position="498"/>
        <end position="508"/>
    </location>
</feature>
<gene>
    <name evidence="2" type="ORF">AA0117_g1870</name>
</gene>
<dbReference type="EMBL" id="PDXD01000002">
    <property type="protein sequence ID" value="RYN81963.1"/>
    <property type="molecule type" value="Genomic_DNA"/>
</dbReference>
<feature type="region of interest" description="Disordered" evidence="1">
    <location>
        <begin position="32"/>
        <end position="57"/>
    </location>
</feature>